<proteinExistence type="predicted"/>
<gene>
    <name evidence="2" type="ORF">BS50DRAFT_660254</name>
</gene>
<dbReference type="Proteomes" id="UP000240883">
    <property type="component" value="Unassembled WGS sequence"/>
</dbReference>
<dbReference type="EMBL" id="KZ678131">
    <property type="protein sequence ID" value="PSN71202.1"/>
    <property type="molecule type" value="Genomic_DNA"/>
</dbReference>
<feature type="region of interest" description="Disordered" evidence="1">
    <location>
        <begin position="169"/>
        <end position="188"/>
    </location>
</feature>
<keyword evidence="3" id="KW-1185">Reference proteome</keyword>
<accession>A0A2T2P0L3</accession>
<protein>
    <submittedName>
        <fullName evidence="2">Uncharacterized protein</fullName>
    </submittedName>
</protein>
<sequence>MVLYVTYAAAEPTNPTILNMPLEENRLEIAFNSAWRTLSHSAHQDVKSHGETWIKEDELDSNGLIPRDRLPDLYDAVLSIITSLGTESQYLAWSWIPSPTHPSGHQPLFTYPKNRKIWREETPNERLDRQILEQGARQARELELRCREEKHRLFDLAVGHQKLRDANFAAERRERSASGSRMTKFPPL</sequence>
<name>A0A2T2P0L3_CORCC</name>
<evidence type="ECO:0000313" key="2">
    <source>
        <dbReference type="EMBL" id="PSN71202.1"/>
    </source>
</evidence>
<dbReference type="AlphaFoldDB" id="A0A2T2P0L3"/>
<evidence type="ECO:0000256" key="1">
    <source>
        <dbReference type="SAM" id="MobiDB-lite"/>
    </source>
</evidence>
<organism evidence="2 3">
    <name type="scientific">Corynespora cassiicola Philippines</name>
    <dbReference type="NCBI Taxonomy" id="1448308"/>
    <lineage>
        <taxon>Eukaryota</taxon>
        <taxon>Fungi</taxon>
        <taxon>Dikarya</taxon>
        <taxon>Ascomycota</taxon>
        <taxon>Pezizomycotina</taxon>
        <taxon>Dothideomycetes</taxon>
        <taxon>Pleosporomycetidae</taxon>
        <taxon>Pleosporales</taxon>
        <taxon>Corynesporascaceae</taxon>
        <taxon>Corynespora</taxon>
    </lineage>
</organism>
<reference evidence="2 3" key="1">
    <citation type="journal article" date="2018" name="Front. Microbiol.">
        <title>Genome-Wide Analysis of Corynespora cassiicola Leaf Fall Disease Putative Effectors.</title>
        <authorList>
            <person name="Lopez D."/>
            <person name="Ribeiro S."/>
            <person name="Label P."/>
            <person name="Fumanal B."/>
            <person name="Venisse J.S."/>
            <person name="Kohler A."/>
            <person name="de Oliveira R.R."/>
            <person name="Labutti K."/>
            <person name="Lipzen A."/>
            <person name="Lail K."/>
            <person name="Bauer D."/>
            <person name="Ohm R.A."/>
            <person name="Barry K.W."/>
            <person name="Spatafora J."/>
            <person name="Grigoriev I.V."/>
            <person name="Martin F.M."/>
            <person name="Pujade-Renaud V."/>
        </authorList>
    </citation>
    <scope>NUCLEOTIDE SEQUENCE [LARGE SCALE GENOMIC DNA]</scope>
    <source>
        <strain evidence="2 3">Philippines</strain>
    </source>
</reference>
<evidence type="ECO:0000313" key="3">
    <source>
        <dbReference type="Proteomes" id="UP000240883"/>
    </source>
</evidence>